<dbReference type="InterPro" id="IPR036259">
    <property type="entry name" value="MFS_trans_sf"/>
</dbReference>
<evidence type="ECO:0000256" key="2">
    <source>
        <dbReference type="ARBA" id="ARBA00022448"/>
    </source>
</evidence>
<feature type="transmembrane region" description="Helical" evidence="8">
    <location>
        <begin position="267"/>
        <end position="288"/>
    </location>
</feature>
<keyword evidence="5 8" id="KW-1133">Transmembrane helix</keyword>
<dbReference type="InterPro" id="IPR020846">
    <property type="entry name" value="MFS_dom"/>
</dbReference>
<dbReference type="PANTHER" id="PTHR23517">
    <property type="entry name" value="RESISTANCE PROTEIN MDTM, PUTATIVE-RELATED-RELATED"/>
    <property type="match status" value="1"/>
</dbReference>
<dbReference type="TCDB" id="2.A.1.79.1">
    <property type="family name" value="the major facilitator superfamily (mfs)"/>
</dbReference>
<protein>
    <recommendedName>
        <fullName evidence="9">Major facilitator superfamily (MFS) profile domain-containing protein</fullName>
    </recommendedName>
</protein>
<dbReference type="InterPro" id="IPR011701">
    <property type="entry name" value="MFS"/>
</dbReference>
<evidence type="ECO:0000256" key="7">
    <source>
        <dbReference type="SAM" id="MobiDB-lite"/>
    </source>
</evidence>
<sequence>MEPRICWFVAAAVAVLHTLQTCYYQMTPTVLMPSILKDFGASVVSGSAMVAVSRLAYVLALPGGGWLVDRWGPQRCILAAVSALGASALLFALMRSMAQFAILQAVNAVAMAFAGVPVYSVFLCHFFFEHLGTALGMVLSGFSLAGALSALVLGAIASHASWRVSAFAVAGALIVAAIPLAVWIQRVRPPGELLSGRETVNPISSAPSSRMDAVKSPASRGEEAKEPLYFAHHERRKDAEFSELDAEVAAGAAEPAEHAHDKNLTSFSWASLPFLLLASSYFLLQYSYGSYNEHFLIYMTMDEQANLHFATTILAVLYFSTFSAKIVGGYVGDRWGRFLTMVVAAIASVLGAVLMTIFTLRDTPPDAVPQSTFHGPGLLMCLLGFAVLFGAGYGAMFNANYALVPRIVSISRLGFVQSILFAIGLCGNGAGALITGYMRTWTRHYMKPFLLTFAAVILNAACVFALARYLRKSSLRETRHSNNAG</sequence>
<dbReference type="SUPFAM" id="SSF103473">
    <property type="entry name" value="MFS general substrate transporter"/>
    <property type="match status" value="1"/>
</dbReference>
<dbReference type="Pfam" id="PF07690">
    <property type="entry name" value="MFS_1"/>
    <property type="match status" value="1"/>
</dbReference>
<organism evidence="10 11">
    <name type="scientific">Cyanidioschyzon merolae (strain NIES-3377 / 10D)</name>
    <name type="common">Unicellular red alga</name>
    <dbReference type="NCBI Taxonomy" id="280699"/>
    <lineage>
        <taxon>Eukaryota</taxon>
        <taxon>Rhodophyta</taxon>
        <taxon>Bangiophyceae</taxon>
        <taxon>Cyanidiales</taxon>
        <taxon>Cyanidiaceae</taxon>
        <taxon>Cyanidioschyzon</taxon>
    </lineage>
</organism>
<feature type="transmembrane region" description="Helical" evidence="8">
    <location>
        <begin position="415"/>
        <end position="437"/>
    </location>
</feature>
<dbReference type="OrthoDB" id="5667at2759"/>
<feature type="transmembrane region" description="Helical" evidence="8">
    <location>
        <begin position="308"/>
        <end position="331"/>
    </location>
</feature>
<evidence type="ECO:0000256" key="3">
    <source>
        <dbReference type="ARBA" id="ARBA00022475"/>
    </source>
</evidence>
<keyword evidence="4 8" id="KW-0812">Transmembrane</keyword>
<feature type="transmembrane region" description="Helical" evidence="8">
    <location>
        <begin position="45"/>
        <end position="68"/>
    </location>
</feature>
<feature type="region of interest" description="Disordered" evidence="7">
    <location>
        <begin position="204"/>
        <end position="223"/>
    </location>
</feature>
<feature type="transmembrane region" description="Helical" evidence="8">
    <location>
        <begin position="100"/>
        <end position="128"/>
    </location>
</feature>
<evidence type="ECO:0000259" key="9">
    <source>
        <dbReference type="PROSITE" id="PS50850"/>
    </source>
</evidence>
<dbReference type="eggNOG" id="ENOG502SZ0C">
    <property type="taxonomic scope" value="Eukaryota"/>
</dbReference>
<dbReference type="GO" id="GO:0022857">
    <property type="term" value="F:transmembrane transporter activity"/>
    <property type="evidence" value="ECO:0007669"/>
    <property type="project" value="InterPro"/>
</dbReference>
<feature type="transmembrane region" description="Helical" evidence="8">
    <location>
        <begin position="449"/>
        <end position="470"/>
    </location>
</feature>
<dbReference type="EMBL" id="AP006487">
    <property type="protein sequence ID" value="BAM79303.1"/>
    <property type="molecule type" value="Genomic_DNA"/>
</dbReference>
<reference evidence="10 11" key="1">
    <citation type="journal article" date="2004" name="Nature">
        <title>Genome sequence of the ultrasmall unicellular red alga Cyanidioschyzon merolae 10D.</title>
        <authorList>
            <person name="Matsuzaki M."/>
            <person name="Misumi O."/>
            <person name="Shin-i T."/>
            <person name="Maruyama S."/>
            <person name="Takahara M."/>
            <person name="Miyagishima S."/>
            <person name="Mori T."/>
            <person name="Nishida K."/>
            <person name="Yagisawa F."/>
            <person name="Nishida K."/>
            <person name="Yoshida Y."/>
            <person name="Nishimura Y."/>
            <person name="Nakao S."/>
            <person name="Kobayashi T."/>
            <person name="Momoyama Y."/>
            <person name="Higashiyama T."/>
            <person name="Minoda A."/>
            <person name="Sano M."/>
            <person name="Nomoto H."/>
            <person name="Oishi K."/>
            <person name="Hayashi H."/>
            <person name="Ohta F."/>
            <person name="Nishizaka S."/>
            <person name="Haga S."/>
            <person name="Miura S."/>
            <person name="Morishita T."/>
            <person name="Kabeya Y."/>
            <person name="Terasawa K."/>
            <person name="Suzuki Y."/>
            <person name="Ishii Y."/>
            <person name="Asakawa S."/>
            <person name="Takano H."/>
            <person name="Ohta N."/>
            <person name="Kuroiwa H."/>
            <person name="Tanaka K."/>
            <person name="Shimizu N."/>
            <person name="Sugano S."/>
            <person name="Sato N."/>
            <person name="Nozaki H."/>
            <person name="Ogasawara N."/>
            <person name="Kohara Y."/>
            <person name="Kuroiwa T."/>
        </authorList>
    </citation>
    <scope>NUCLEOTIDE SEQUENCE [LARGE SCALE GENOMIC DNA]</scope>
    <source>
        <strain evidence="10 11">10D</strain>
    </source>
</reference>
<dbReference type="GO" id="GO:0005886">
    <property type="term" value="C:plasma membrane"/>
    <property type="evidence" value="ECO:0007669"/>
    <property type="project" value="UniProtKB-SubCell"/>
</dbReference>
<dbReference type="AlphaFoldDB" id="M1VFK7"/>
<keyword evidence="2" id="KW-0813">Transport</keyword>
<feature type="transmembrane region" description="Helical" evidence="8">
    <location>
        <begin position="338"/>
        <end position="357"/>
    </location>
</feature>
<feature type="transmembrane region" description="Helical" evidence="8">
    <location>
        <begin position="135"/>
        <end position="158"/>
    </location>
</feature>
<feature type="domain" description="Major facilitator superfamily (MFS) profile" evidence="9">
    <location>
        <begin position="6"/>
        <end position="471"/>
    </location>
</feature>
<name>M1VFK7_CYAM1</name>
<dbReference type="KEGG" id="cme:CYME_CME075C"/>
<keyword evidence="3" id="KW-1003">Cell membrane</keyword>
<evidence type="ECO:0000256" key="8">
    <source>
        <dbReference type="SAM" id="Phobius"/>
    </source>
</evidence>
<evidence type="ECO:0000256" key="1">
    <source>
        <dbReference type="ARBA" id="ARBA00004651"/>
    </source>
</evidence>
<keyword evidence="6 8" id="KW-0472">Membrane</keyword>
<comment type="subcellular location">
    <subcellularLocation>
        <location evidence="1">Cell membrane</location>
        <topology evidence="1">Multi-pass membrane protein</topology>
    </subcellularLocation>
</comment>
<dbReference type="HOGENOM" id="CLU_563068_0_0_1"/>
<dbReference type="RefSeq" id="XP_005535589.1">
    <property type="nucleotide sequence ID" value="XM_005535532.1"/>
</dbReference>
<proteinExistence type="predicted"/>
<dbReference type="InterPro" id="IPR050171">
    <property type="entry name" value="MFS_Transporters"/>
</dbReference>
<reference evidence="10 11" key="2">
    <citation type="journal article" date="2007" name="BMC Biol.">
        <title>A 100%-complete sequence reveals unusually simple genomic features in the hot-spring red alga Cyanidioschyzon merolae.</title>
        <authorList>
            <person name="Nozaki H."/>
            <person name="Takano H."/>
            <person name="Misumi O."/>
            <person name="Terasawa K."/>
            <person name="Matsuzaki M."/>
            <person name="Maruyama S."/>
            <person name="Nishida K."/>
            <person name="Yagisawa F."/>
            <person name="Yoshida Y."/>
            <person name="Fujiwara T."/>
            <person name="Takio S."/>
            <person name="Tamura K."/>
            <person name="Chung S.J."/>
            <person name="Nakamura S."/>
            <person name="Kuroiwa H."/>
            <person name="Tanaka K."/>
            <person name="Sato N."/>
            <person name="Kuroiwa T."/>
        </authorList>
    </citation>
    <scope>NUCLEOTIDE SEQUENCE [LARGE SCALE GENOMIC DNA]</scope>
    <source>
        <strain evidence="10 11">10D</strain>
    </source>
</reference>
<dbReference type="Gramene" id="CME075CT">
    <property type="protein sequence ID" value="CME075CT"/>
    <property type="gene ID" value="CME075C"/>
</dbReference>
<feature type="transmembrane region" description="Helical" evidence="8">
    <location>
        <begin position="164"/>
        <end position="184"/>
    </location>
</feature>
<evidence type="ECO:0000256" key="4">
    <source>
        <dbReference type="ARBA" id="ARBA00022692"/>
    </source>
</evidence>
<dbReference type="PROSITE" id="PS50850">
    <property type="entry name" value="MFS"/>
    <property type="match status" value="1"/>
</dbReference>
<keyword evidence="11" id="KW-1185">Reference proteome</keyword>
<dbReference type="Proteomes" id="UP000007014">
    <property type="component" value="Chromosome 5"/>
</dbReference>
<dbReference type="Gene3D" id="1.20.1250.20">
    <property type="entry name" value="MFS general substrate transporter like domains"/>
    <property type="match status" value="1"/>
</dbReference>
<evidence type="ECO:0000256" key="5">
    <source>
        <dbReference type="ARBA" id="ARBA00022989"/>
    </source>
</evidence>
<feature type="transmembrane region" description="Helical" evidence="8">
    <location>
        <begin position="75"/>
        <end position="94"/>
    </location>
</feature>
<evidence type="ECO:0000313" key="11">
    <source>
        <dbReference type="Proteomes" id="UP000007014"/>
    </source>
</evidence>
<accession>M1VFK7</accession>
<evidence type="ECO:0000313" key="10">
    <source>
        <dbReference type="EMBL" id="BAM79303.1"/>
    </source>
</evidence>
<dbReference type="OMA" id="MSAMIRQ"/>
<evidence type="ECO:0000256" key="6">
    <source>
        <dbReference type="ARBA" id="ARBA00023136"/>
    </source>
</evidence>
<dbReference type="PANTHER" id="PTHR23517:SF3">
    <property type="entry name" value="INTEGRAL MEMBRANE TRANSPORT PROTEIN"/>
    <property type="match status" value="1"/>
</dbReference>
<dbReference type="GeneID" id="16992763"/>
<gene>
    <name evidence="10" type="ORF">CYME_CME075C</name>
</gene>
<feature type="transmembrane region" description="Helical" evidence="8">
    <location>
        <begin position="377"/>
        <end position="403"/>
    </location>
</feature>